<dbReference type="Gene3D" id="3.40.50.300">
    <property type="entry name" value="P-loop containing nucleotide triphosphate hydrolases"/>
    <property type="match status" value="2"/>
</dbReference>
<keyword evidence="5 12" id="KW-0227">DNA damage</keyword>
<dbReference type="Pfam" id="PF00005">
    <property type="entry name" value="ABC_tran"/>
    <property type="match status" value="2"/>
</dbReference>
<evidence type="ECO:0000256" key="4">
    <source>
        <dbReference type="ARBA" id="ARBA00022741"/>
    </source>
</evidence>
<keyword evidence="3 12" id="KW-0677">Repeat</keyword>
<dbReference type="Proteomes" id="UP000503183">
    <property type="component" value="Chromosome"/>
</dbReference>
<protein>
    <recommendedName>
        <fullName evidence="12">ATP-binding protein Uup</fullName>
        <ecNumber evidence="12">3.6.1.-</ecNumber>
    </recommendedName>
</protein>
<dbReference type="FunFam" id="3.40.50.300:FF:000309">
    <property type="entry name" value="ABC transporter ATP-binding protein"/>
    <property type="match status" value="1"/>
</dbReference>
<dbReference type="InterPro" id="IPR003439">
    <property type="entry name" value="ABC_transporter-like_ATP-bd"/>
</dbReference>
<dbReference type="AlphaFoldDB" id="A0A6G9JUS9"/>
<comment type="subcellular location">
    <subcellularLocation>
        <location evidence="12">Cytoplasm</location>
    </subcellularLocation>
    <text evidence="12">Associates with ribosomes.</text>
</comment>
<dbReference type="InterPro" id="IPR003593">
    <property type="entry name" value="AAA+_ATPase"/>
</dbReference>
<evidence type="ECO:0000256" key="10">
    <source>
        <dbReference type="ARBA" id="ARBA00049360"/>
    </source>
</evidence>
<evidence type="ECO:0000256" key="9">
    <source>
        <dbReference type="ARBA" id="ARBA00023204"/>
    </source>
</evidence>
<dbReference type="InterPro" id="IPR027417">
    <property type="entry name" value="P-loop_NTPase"/>
</dbReference>
<feature type="domain" description="ABC transporter" evidence="13">
    <location>
        <begin position="290"/>
        <end position="508"/>
    </location>
</feature>
<reference evidence="14 15" key="1">
    <citation type="submission" date="2020-04" db="EMBL/GenBank/DDBJ databases">
        <title>Parallel evolution in the integration of a co-obligate aphid symbiosis.</title>
        <authorList>
            <person name="Monnin D."/>
            <person name="Jackson R."/>
            <person name="Kiers E.T."/>
            <person name="Bunker M."/>
            <person name="Ellers J."/>
            <person name="Henry L.M."/>
        </authorList>
    </citation>
    <scope>NUCLEOTIDE SEQUENCE [LARGE SCALE GENOMIC DNA]</scope>
    <source>
        <strain evidence="14">MCAR-56B</strain>
    </source>
</reference>
<evidence type="ECO:0000256" key="6">
    <source>
        <dbReference type="ARBA" id="ARBA00022801"/>
    </source>
</evidence>
<dbReference type="FunFam" id="3.40.50.300:FF:000011">
    <property type="entry name" value="Putative ABC transporter ATP-binding component"/>
    <property type="match status" value="1"/>
</dbReference>
<keyword evidence="8 12" id="KW-0238">DNA-binding</keyword>
<evidence type="ECO:0000313" key="14">
    <source>
        <dbReference type="EMBL" id="QIQ41949.1"/>
    </source>
</evidence>
<organism evidence="14 15">
    <name type="scientific">Buchnera aphidicola</name>
    <name type="common">Microlophium carnosum</name>
    <dbReference type="NCBI Taxonomy" id="2708354"/>
    <lineage>
        <taxon>Bacteria</taxon>
        <taxon>Pseudomonadati</taxon>
        <taxon>Pseudomonadota</taxon>
        <taxon>Gammaproteobacteria</taxon>
        <taxon>Enterobacterales</taxon>
        <taxon>Erwiniaceae</taxon>
        <taxon>Buchnera</taxon>
    </lineage>
</organism>
<evidence type="ECO:0000256" key="3">
    <source>
        <dbReference type="ARBA" id="ARBA00022737"/>
    </source>
</evidence>
<comment type="similarity">
    <text evidence="11 12">Belongs to the ABC transporter superfamily. ABCF family. Uup subfamily.</text>
</comment>
<evidence type="ECO:0000313" key="15">
    <source>
        <dbReference type="Proteomes" id="UP000503183"/>
    </source>
</evidence>
<dbReference type="InterPro" id="IPR051309">
    <property type="entry name" value="ABCF_ATPase"/>
</dbReference>
<comment type="catalytic activity">
    <reaction evidence="10 12">
        <text>ATP + H2O = ADP + phosphate + H(+)</text>
        <dbReference type="Rhea" id="RHEA:13065"/>
        <dbReference type="ChEBI" id="CHEBI:15377"/>
        <dbReference type="ChEBI" id="CHEBI:15378"/>
        <dbReference type="ChEBI" id="CHEBI:30616"/>
        <dbReference type="ChEBI" id="CHEBI:43474"/>
        <dbReference type="ChEBI" id="CHEBI:456216"/>
    </reaction>
</comment>
<dbReference type="HAMAP" id="MF_00848">
    <property type="entry name" value="Uup"/>
    <property type="match status" value="1"/>
</dbReference>
<dbReference type="CDD" id="cd03221">
    <property type="entry name" value="ABCF_EF-3"/>
    <property type="match status" value="2"/>
</dbReference>
<keyword evidence="9 12" id="KW-0234">DNA repair</keyword>
<sequence>MSLISIQDAHLSFSNLEILKNSTLHINDNERVCLTGKNGAGKSTLLKIINKTQDLDHGRVIYKKNIKVSYLQQKNPNNLDISIHDFISSGLEKYSINKKKNIKEIVQIEKIINLIELNKNTLLSHLSGGLLRKAALGRVLIREPNILLLDEPTNHLDMKTIKWLEIFLKKFSGSILFVSHDRNFIQNISTRIVDLDRGKLVSWPGDYKNFIKLKNESNRIERIQKKLFDKNLEKEETWIRKGIKARSTRNEGRVKNLKTLRKEYEDYKKIEKLNNITINQSKNDSGKILFELKNVDCLINNKIIIKNFSSIIQHGDKLGVIGNNGCGKSTLIKILIGEQKPYKGKIYRGTGLKISYFDQNRSILDPNKSILENIAYGKEKIMLNGREQHIVGYLKNFLFKPNQLQSLVKTLSGGECNRLLLAQLFLKPSNVLILDEPTNDLDLDTLQLLEKIIIDYQGTVIIVSHDEEFINNTVKKCWYFERNGLISTYCGNYDYLKRKQDHLPKEKIQKNTLKTNIKIKVKNNFKKELKKIFYKIEKIEININKLQKIVNEPNFFKKTLEEKLPMLKMLSQQEKKLEQKILYWETLEKSIINNKT</sequence>
<dbReference type="GO" id="GO:0005737">
    <property type="term" value="C:cytoplasm"/>
    <property type="evidence" value="ECO:0007669"/>
    <property type="project" value="UniProtKB-SubCell"/>
</dbReference>
<keyword evidence="6 12" id="KW-0378">Hydrolase</keyword>
<evidence type="ECO:0000256" key="12">
    <source>
        <dbReference type="HAMAP-Rule" id="MF_00848"/>
    </source>
</evidence>
<evidence type="ECO:0000256" key="5">
    <source>
        <dbReference type="ARBA" id="ARBA00022763"/>
    </source>
</evidence>
<feature type="binding site" evidence="12">
    <location>
        <begin position="322"/>
        <end position="329"/>
    </location>
    <ligand>
        <name>ATP</name>
        <dbReference type="ChEBI" id="CHEBI:30616"/>
        <label>2</label>
    </ligand>
</feature>
<evidence type="ECO:0000256" key="11">
    <source>
        <dbReference type="ARBA" id="ARBA00061478"/>
    </source>
</evidence>
<dbReference type="EC" id="3.6.1.-" evidence="12"/>
<dbReference type="PANTHER" id="PTHR42855:SF1">
    <property type="entry name" value="ABC TRANSPORTER DOMAIN-CONTAINING PROTEIN"/>
    <property type="match status" value="1"/>
</dbReference>
<dbReference type="InterPro" id="IPR017871">
    <property type="entry name" value="ABC_transporter-like_CS"/>
</dbReference>
<dbReference type="InterPro" id="IPR037118">
    <property type="entry name" value="Val-tRNA_synth_C_sf"/>
</dbReference>
<keyword evidence="2 12" id="KW-0963">Cytoplasm</keyword>
<accession>A0A6G9JUS9</accession>
<dbReference type="InterPro" id="IPR043686">
    <property type="entry name" value="Uup"/>
</dbReference>
<evidence type="ECO:0000256" key="8">
    <source>
        <dbReference type="ARBA" id="ARBA00023125"/>
    </source>
</evidence>
<dbReference type="Pfam" id="PF12848">
    <property type="entry name" value="ABC_tran_Xtn"/>
    <property type="match status" value="1"/>
</dbReference>
<comment type="function">
    <text evidence="12">Probably plays a role in ribosome assembly or function. May be involved in resolution of branched DNA intermediates that result from template switching in postreplication gaps. Binds DNA and has ATPase activity.</text>
</comment>
<dbReference type="SMART" id="SM00382">
    <property type="entry name" value="AAA"/>
    <property type="match status" value="2"/>
</dbReference>
<comment type="similarity">
    <text evidence="1">Belongs to the ABC transporter superfamily. Drug exporter-2 (TC 3.A.1.117) family.</text>
</comment>
<keyword evidence="7 12" id="KW-0067">ATP-binding</keyword>
<proteinExistence type="inferred from homology"/>
<evidence type="ECO:0000256" key="7">
    <source>
        <dbReference type="ARBA" id="ARBA00022840"/>
    </source>
</evidence>
<dbReference type="GO" id="GO:0003677">
    <property type="term" value="F:DNA binding"/>
    <property type="evidence" value="ECO:0007669"/>
    <property type="project" value="UniProtKB-UniRule"/>
</dbReference>
<dbReference type="PROSITE" id="PS50893">
    <property type="entry name" value="ABC_TRANSPORTER_2"/>
    <property type="match status" value="2"/>
</dbReference>
<evidence type="ECO:0000256" key="1">
    <source>
        <dbReference type="ARBA" id="ARBA00006526"/>
    </source>
</evidence>
<dbReference type="EMBL" id="CP048747">
    <property type="protein sequence ID" value="QIQ41949.1"/>
    <property type="molecule type" value="Genomic_DNA"/>
</dbReference>
<feature type="binding site" evidence="12">
    <location>
        <begin position="36"/>
        <end position="43"/>
    </location>
    <ligand>
        <name>ATP</name>
        <dbReference type="ChEBI" id="CHEBI:30616"/>
        <label>1</label>
    </ligand>
</feature>
<dbReference type="GO" id="GO:0043022">
    <property type="term" value="F:ribosome binding"/>
    <property type="evidence" value="ECO:0007669"/>
    <property type="project" value="UniProtKB-UniRule"/>
</dbReference>
<feature type="domain" description="ABC transporter" evidence="13">
    <location>
        <begin position="4"/>
        <end position="222"/>
    </location>
</feature>
<evidence type="ECO:0000259" key="13">
    <source>
        <dbReference type="PROSITE" id="PS50893"/>
    </source>
</evidence>
<dbReference type="GO" id="GO:0005524">
    <property type="term" value="F:ATP binding"/>
    <property type="evidence" value="ECO:0007669"/>
    <property type="project" value="UniProtKB-UniRule"/>
</dbReference>
<keyword evidence="4 12" id="KW-0547">Nucleotide-binding</keyword>
<name>A0A6G9JUS9_9GAMM</name>
<dbReference type="Gene3D" id="1.10.287.380">
    <property type="entry name" value="Valyl-tRNA synthetase, C-terminal domain"/>
    <property type="match status" value="1"/>
</dbReference>
<dbReference type="InterPro" id="IPR032781">
    <property type="entry name" value="ABC_tran_Xtn"/>
</dbReference>
<dbReference type="PROSITE" id="PS00211">
    <property type="entry name" value="ABC_TRANSPORTER_1"/>
    <property type="match status" value="1"/>
</dbReference>
<dbReference type="GO" id="GO:0006281">
    <property type="term" value="P:DNA repair"/>
    <property type="evidence" value="ECO:0007669"/>
    <property type="project" value="UniProtKB-KW"/>
</dbReference>
<dbReference type="SUPFAM" id="SSF52540">
    <property type="entry name" value="P-loop containing nucleoside triphosphate hydrolases"/>
    <property type="match status" value="2"/>
</dbReference>
<evidence type="ECO:0000256" key="2">
    <source>
        <dbReference type="ARBA" id="ARBA00022490"/>
    </source>
</evidence>
<gene>
    <name evidence="12" type="primary">uup</name>
    <name evidence="14" type="ORF">G4A98_01820</name>
</gene>
<dbReference type="GO" id="GO:0016887">
    <property type="term" value="F:ATP hydrolysis activity"/>
    <property type="evidence" value="ECO:0007669"/>
    <property type="project" value="UniProtKB-UniRule"/>
</dbReference>
<dbReference type="PANTHER" id="PTHR42855">
    <property type="entry name" value="ABC TRANSPORTER ATP-BINDING SUBUNIT"/>
    <property type="match status" value="1"/>
</dbReference>